<dbReference type="Proteomes" id="UP000295658">
    <property type="component" value="Unassembled WGS sequence"/>
</dbReference>
<dbReference type="NCBIfam" id="TIGR02834">
    <property type="entry name" value="spo_ytxC"/>
    <property type="match status" value="1"/>
</dbReference>
<sequence length="280" mass="33644">MINILFQEADDAKKLFDEMMKSPQHHWRLTYDENAVNVYFHEGTSECIHSLFIPVFTKCIVRLFESRWLLMIITRSFYYENEEEQQQILQLAHSFIDGERYDYRMGKKCLHSREQLIERSLREFLHDGLSFSFESFVKFRLKEYYDRLVHYVELAIDEYKLEQEYQNFVQMLREIVANRSPQMDVIHLLHKNESFHFFDEQFSEIAPTQLKGLIDRRLMVSQPMYIDSFVLAPLVSIAPTVIRLYTNQVDDGIIQTVQNVFQERVQLFPITFFAKLDFVD</sequence>
<dbReference type="InterPro" id="IPR014199">
    <property type="entry name" value="Spore_YtxC"/>
</dbReference>
<protein>
    <submittedName>
        <fullName evidence="1">Putative sporulation protein YtxC</fullName>
    </submittedName>
</protein>
<proteinExistence type="predicted"/>
<organism evidence="1 2">
    <name type="scientific">Thermolongibacillus altinsuensis</name>
    <dbReference type="NCBI Taxonomy" id="575256"/>
    <lineage>
        <taxon>Bacteria</taxon>
        <taxon>Bacillati</taxon>
        <taxon>Bacillota</taxon>
        <taxon>Bacilli</taxon>
        <taxon>Bacillales</taxon>
        <taxon>Anoxybacillaceae</taxon>
        <taxon>Thermolongibacillus</taxon>
    </lineage>
</organism>
<accession>A0A4R1QH52</accession>
<gene>
    <name evidence="1" type="ORF">EDD69_10389</name>
</gene>
<dbReference type="PIRSF" id="PIRSF012563">
    <property type="entry name" value="YtxC"/>
    <property type="match status" value="1"/>
</dbReference>
<comment type="caution">
    <text evidence="1">The sequence shown here is derived from an EMBL/GenBank/DDBJ whole genome shotgun (WGS) entry which is preliminary data.</text>
</comment>
<dbReference type="EMBL" id="SLUL01000003">
    <property type="protein sequence ID" value="TCL51850.1"/>
    <property type="molecule type" value="Genomic_DNA"/>
</dbReference>
<evidence type="ECO:0000313" key="2">
    <source>
        <dbReference type="Proteomes" id="UP000295658"/>
    </source>
</evidence>
<name>A0A4R1QH52_9BACL</name>
<dbReference type="AlphaFoldDB" id="A0A4R1QH52"/>
<keyword evidence="2" id="KW-1185">Reference proteome</keyword>
<evidence type="ECO:0000313" key="1">
    <source>
        <dbReference type="EMBL" id="TCL51850.1"/>
    </source>
</evidence>
<reference evidence="1 2" key="1">
    <citation type="submission" date="2019-03" db="EMBL/GenBank/DDBJ databases">
        <title>Genomic Encyclopedia of Type Strains, Phase IV (KMG-IV): sequencing the most valuable type-strain genomes for metagenomic binning, comparative biology and taxonomic classification.</title>
        <authorList>
            <person name="Goeker M."/>
        </authorList>
    </citation>
    <scope>NUCLEOTIDE SEQUENCE [LARGE SCALE GENOMIC DNA]</scope>
    <source>
        <strain evidence="1 2">DSM 24979</strain>
    </source>
</reference>
<dbReference type="Pfam" id="PF08812">
    <property type="entry name" value="YtxC"/>
    <property type="match status" value="1"/>
</dbReference>
<dbReference type="OrthoDB" id="2986513at2"/>
<dbReference type="RefSeq" id="WP_132947555.1">
    <property type="nucleotide sequence ID" value="NZ_BSVG01000001.1"/>
</dbReference>